<keyword evidence="6" id="KW-0539">Nucleus</keyword>
<feature type="domain" description="C2H2-type" evidence="9">
    <location>
        <begin position="342"/>
        <end position="371"/>
    </location>
</feature>
<dbReference type="PANTHER" id="PTHR23235:SF120">
    <property type="entry name" value="KRUPPEL-LIKE FACTOR 15"/>
    <property type="match status" value="1"/>
</dbReference>
<dbReference type="Proteomes" id="UP000646827">
    <property type="component" value="Unassembled WGS sequence"/>
</dbReference>
<dbReference type="Pfam" id="PF00096">
    <property type="entry name" value="zf-C2H2"/>
    <property type="match status" value="3"/>
</dbReference>
<organism evidence="10 11">
    <name type="scientific">Circinella minor</name>
    <dbReference type="NCBI Taxonomy" id="1195481"/>
    <lineage>
        <taxon>Eukaryota</taxon>
        <taxon>Fungi</taxon>
        <taxon>Fungi incertae sedis</taxon>
        <taxon>Mucoromycota</taxon>
        <taxon>Mucoromycotina</taxon>
        <taxon>Mucoromycetes</taxon>
        <taxon>Mucorales</taxon>
        <taxon>Lichtheimiaceae</taxon>
        <taxon>Circinella</taxon>
    </lineage>
</organism>
<evidence type="ECO:0000313" key="11">
    <source>
        <dbReference type="Proteomes" id="UP000646827"/>
    </source>
</evidence>
<accession>A0A8H7SBH8</accession>
<dbReference type="OrthoDB" id="8117402at2759"/>
<dbReference type="GO" id="GO:0000978">
    <property type="term" value="F:RNA polymerase II cis-regulatory region sequence-specific DNA binding"/>
    <property type="evidence" value="ECO:0007669"/>
    <property type="project" value="TreeGrafter"/>
</dbReference>
<feature type="compositionally biased region" description="Low complexity" evidence="8">
    <location>
        <begin position="311"/>
        <end position="324"/>
    </location>
</feature>
<dbReference type="Gene3D" id="3.30.160.60">
    <property type="entry name" value="Classic Zinc Finger"/>
    <property type="match status" value="3"/>
</dbReference>
<evidence type="ECO:0000256" key="3">
    <source>
        <dbReference type="ARBA" id="ARBA00022737"/>
    </source>
</evidence>
<feature type="compositionally biased region" description="Low complexity" evidence="8">
    <location>
        <begin position="250"/>
        <end position="266"/>
    </location>
</feature>
<keyword evidence="3" id="KW-0677">Repeat</keyword>
<evidence type="ECO:0000256" key="8">
    <source>
        <dbReference type="SAM" id="MobiDB-lite"/>
    </source>
</evidence>
<evidence type="ECO:0000256" key="6">
    <source>
        <dbReference type="ARBA" id="ARBA00023242"/>
    </source>
</evidence>
<gene>
    <name evidence="10" type="ORF">INT45_009536</name>
</gene>
<protein>
    <recommendedName>
        <fullName evidence="9">C2H2-type domain-containing protein</fullName>
    </recommendedName>
</protein>
<keyword evidence="5" id="KW-0862">Zinc</keyword>
<comment type="subcellular location">
    <subcellularLocation>
        <location evidence="1">Nucleus</location>
    </subcellularLocation>
</comment>
<keyword evidence="4 7" id="KW-0863">Zinc-finger</keyword>
<feature type="domain" description="C2H2-type" evidence="9">
    <location>
        <begin position="400"/>
        <end position="424"/>
    </location>
</feature>
<keyword evidence="11" id="KW-1185">Reference proteome</keyword>
<evidence type="ECO:0000256" key="1">
    <source>
        <dbReference type="ARBA" id="ARBA00004123"/>
    </source>
</evidence>
<feature type="compositionally biased region" description="Polar residues" evidence="8">
    <location>
        <begin position="232"/>
        <end position="249"/>
    </location>
</feature>
<dbReference type="SMART" id="SM00355">
    <property type="entry name" value="ZnF_C2H2"/>
    <property type="match status" value="3"/>
</dbReference>
<dbReference type="EMBL" id="JAEPRB010000031">
    <property type="protein sequence ID" value="KAG2225207.1"/>
    <property type="molecule type" value="Genomic_DNA"/>
</dbReference>
<dbReference type="FunFam" id="3.30.160.60:FF:000100">
    <property type="entry name" value="Zinc finger 45-like"/>
    <property type="match status" value="1"/>
</dbReference>
<feature type="domain" description="C2H2-type" evidence="9">
    <location>
        <begin position="372"/>
        <end position="399"/>
    </location>
</feature>
<evidence type="ECO:0000256" key="4">
    <source>
        <dbReference type="ARBA" id="ARBA00022771"/>
    </source>
</evidence>
<dbReference type="FunFam" id="3.30.160.60:FF:000125">
    <property type="entry name" value="Putative zinc finger protein 143"/>
    <property type="match status" value="1"/>
</dbReference>
<dbReference type="PROSITE" id="PS00028">
    <property type="entry name" value="ZINC_FINGER_C2H2_1"/>
    <property type="match status" value="2"/>
</dbReference>
<dbReference type="InterPro" id="IPR013087">
    <property type="entry name" value="Znf_C2H2_type"/>
</dbReference>
<evidence type="ECO:0000256" key="7">
    <source>
        <dbReference type="PROSITE-ProRule" id="PRU00042"/>
    </source>
</evidence>
<feature type="region of interest" description="Disordered" evidence="8">
    <location>
        <begin position="219"/>
        <end position="344"/>
    </location>
</feature>
<name>A0A8H7SBH8_9FUNG</name>
<dbReference type="AlphaFoldDB" id="A0A8H7SBH8"/>
<dbReference type="FunFam" id="3.30.160.60:FF:000145">
    <property type="entry name" value="Zinc finger protein 574"/>
    <property type="match status" value="1"/>
</dbReference>
<dbReference type="GO" id="GO:0000981">
    <property type="term" value="F:DNA-binding transcription factor activity, RNA polymerase II-specific"/>
    <property type="evidence" value="ECO:0007669"/>
    <property type="project" value="TreeGrafter"/>
</dbReference>
<dbReference type="InterPro" id="IPR036236">
    <property type="entry name" value="Znf_C2H2_sf"/>
</dbReference>
<evidence type="ECO:0000256" key="2">
    <source>
        <dbReference type="ARBA" id="ARBA00022723"/>
    </source>
</evidence>
<evidence type="ECO:0000259" key="9">
    <source>
        <dbReference type="PROSITE" id="PS50157"/>
    </source>
</evidence>
<proteinExistence type="predicted"/>
<reference evidence="10 11" key="1">
    <citation type="submission" date="2020-12" db="EMBL/GenBank/DDBJ databases">
        <title>Metabolic potential, ecology and presence of endohyphal bacteria is reflected in genomic diversity of Mucoromycotina.</title>
        <authorList>
            <person name="Muszewska A."/>
            <person name="Okrasinska A."/>
            <person name="Steczkiewicz K."/>
            <person name="Drgas O."/>
            <person name="Orlowska M."/>
            <person name="Perlinska-Lenart U."/>
            <person name="Aleksandrzak-Piekarczyk T."/>
            <person name="Szatraj K."/>
            <person name="Zielenkiewicz U."/>
            <person name="Pilsyk S."/>
            <person name="Malc E."/>
            <person name="Mieczkowski P."/>
            <person name="Kruszewska J.S."/>
            <person name="Biernat P."/>
            <person name="Pawlowska J."/>
        </authorList>
    </citation>
    <scope>NUCLEOTIDE SEQUENCE [LARGE SCALE GENOMIC DNA]</scope>
    <source>
        <strain evidence="10 11">CBS 142.35</strain>
    </source>
</reference>
<evidence type="ECO:0000313" key="10">
    <source>
        <dbReference type="EMBL" id="KAG2225207.1"/>
    </source>
</evidence>
<keyword evidence="2" id="KW-0479">Metal-binding</keyword>
<dbReference type="GO" id="GO:0005634">
    <property type="term" value="C:nucleus"/>
    <property type="evidence" value="ECO:0007669"/>
    <property type="project" value="UniProtKB-SubCell"/>
</dbReference>
<dbReference type="PANTHER" id="PTHR23235">
    <property type="entry name" value="KRUEPPEL-LIKE TRANSCRIPTION FACTOR"/>
    <property type="match status" value="1"/>
</dbReference>
<dbReference type="GO" id="GO:0008270">
    <property type="term" value="F:zinc ion binding"/>
    <property type="evidence" value="ECO:0007669"/>
    <property type="project" value="UniProtKB-KW"/>
</dbReference>
<dbReference type="SUPFAM" id="SSF57667">
    <property type="entry name" value="beta-beta-alpha zinc fingers"/>
    <property type="match status" value="2"/>
</dbReference>
<dbReference type="PROSITE" id="PS50157">
    <property type="entry name" value="ZINC_FINGER_C2H2_2"/>
    <property type="match status" value="3"/>
</dbReference>
<evidence type="ECO:0000256" key="5">
    <source>
        <dbReference type="ARBA" id="ARBA00022833"/>
    </source>
</evidence>
<comment type="caution">
    <text evidence="10">The sequence shown here is derived from an EMBL/GenBank/DDBJ whole genome shotgun (WGS) entry which is preliminary data.</text>
</comment>
<sequence>MDSQQHQQETMYQIAYIPPTTEAWMPPVTNTTITNSSIPATSVASSITTPTALDELNGSYHSLDHMPQVSVSPSMYPTAPTTSPGGEYFYTPASEAMDINMTQVSMPPLVAPLDMNSYGISDAVSRMQIQEQQQHIMDSTMMTPPTIVHDQVEHHHRLSLDIQPCISITEPTPIKPQPHQRHSDFLFADPFAPEQHHHYQQQPMLDPTFIESQQDWLSWTPTRGSSPDMYFDTSSVSSDPTMSNNNSTMQQQPAQQQQQQQQQQHIPSPPLQQRKKSLSPASTKLGAPSRLSKNRPRRVSEPPKASGDITGSNGNNNNNDNNGSKVRRSNSERRTRNAPGSFFCQHPGCGKSFTRAYNLTSHMRTHTSERPFPCSQCGRRFARQHDRNRHEKLHWGIKPFTCANCKKSFARMDALNRHLRVENGCGTVLGITSASEMQ</sequence>